<accession>A0ABV3IMS5</accession>
<name>A0ABV3IMS5_9ACTN</name>
<dbReference type="InterPro" id="IPR006076">
    <property type="entry name" value="FAD-dep_OxRdtase"/>
</dbReference>
<proteinExistence type="predicted"/>
<dbReference type="EMBL" id="JBFASG010000001">
    <property type="protein sequence ID" value="MEV4921465.1"/>
    <property type="molecule type" value="Genomic_DNA"/>
</dbReference>
<evidence type="ECO:0000259" key="2">
    <source>
        <dbReference type="Pfam" id="PF01266"/>
    </source>
</evidence>
<gene>
    <name evidence="3" type="ORF">AB0L03_01195</name>
</gene>
<comment type="caution">
    <text evidence="3">The sequence shown here is derived from an EMBL/GenBank/DDBJ whole genome shotgun (WGS) entry which is preliminary data.</text>
</comment>
<keyword evidence="4" id="KW-1185">Reference proteome</keyword>
<protein>
    <submittedName>
        <fullName evidence="3">FAD-dependent oxidoreductase</fullName>
    </submittedName>
</protein>
<dbReference type="PANTHER" id="PTHR13847">
    <property type="entry name" value="SARCOSINE DEHYDROGENASE-RELATED"/>
    <property type="match status" value="1"/>
</dbReference>
<sequence>MKILLTLPNSGLGTSDFLRSGNIVHDPALDGAPSEDVLAALDRHGAAALVTSRPPDEAALRRRTEARGPVFLACVPGTAPGRGADLEAVATALARCERHFVLSRPLTGAAPPPAPGEGSREVVLIGAGVVNLVTALYLTEAGYRVTVLDRSPAPGSAAWEAYGCTHAGDDARMFTFTEMDSYNNQDFHGSPPDWFRRPVEENGWLARDAWTLSPEEHAWIDEFERVPSWLARSYNDDIFALTAEAGREWDLLRRRRPGLFENVVLADDILRVYEDPAHLESALARHRAIGAVLRELPPAEAARDCAALAGPMRKGSLAGGFFVPGFTLNVHKFTDRAVAWLTDRGVRFHWGTAVAGVRRDASGALTGLDCPVPLPPDAHVVASPGVYGSELLRGTPCEGRIHGVLGGWIRISNRATGLRNSLKVGRRGHVTEDANVTVGLDADGQEILIVGSGYGYTGTSTKPDERQLAAVRHGIADTIERLFPDRAGLRASSRGGDNYAFKYCIRPWTATSLGLYHAEEGPGRGLYVVNGGHNTGGFAQAPAVARAVLATLRGEEHPMHRLYHPERFTAFTAPAAGTRMPAARAPQPLASRT</sequence>
<evidence type="ECO:0000256" key="1">
    <source>
        <dbReference type="ARBA" id="ARBA00023002"/>
    </source>
</evidence>
<dbReference type="PANTHER" id="PTHR13847:SF289">
    <property type="entry name" value="GLYCINE OXIDASE"/>
    <property type="match status" value="1"/>
</dbReference>
<dbReference type="Gene3D" id="3.30.9.10">
    <property type="entry name" value="D-Amino Acid Oxidase, subunit A, domain 2"/>
    <property type="match status" value="1"/>
</dbReference>
<evidence type="ECO:0000313" key="4">
    <source>
        <dbReference type="Proteomes" id="UP001552479"/>
    </source>
</evidence>
<dbReference type="Gene3D" id="3.50.50.60">
    <property type="entry name" value="FAD/NAD(P)-binding domain"/>
    <property type="match status" value="2"/>
</dbReference>
<dbReference type="Pfam" id="PF01266">
    <property type="entry name" value="DAO"/>
    <property type="match status" value="1"/>
</dbReference>
<dbReference type="SUPFAM" id="SSF51971">
    <property type="entry name" value="Nucleotide-binding domain"/>
    <property type="match status" value="1"/>
</dbReference>
<evidence type="ECO:0000313" key="3">
    <source>
        <dbReference type="EMBL" id="MEV4921465.1"/>
    </source>
</evidence>
<dbReference type="RefSeq" id="WP_366086347.1">
    <property type="nucleotide sequence ID" value="NZ_JBFASG010000001.1"/>
</dbReference>
<dbReference type="InterPro" id="IPR036188">
    <property type="entry name" value="FAD/NAD-bd_sf"/>
</dbReference>
<reference evidence="3 4" key="1">
    <citation type="submission" date="2024-06" db="EMBL/GenBank/DDBJ databases">
        <title>The Natural Products Discovery Center: Release of the First 8490 Sequenced Strains for Exploring Actinobacteria Biosynthetic Diversity.</title>
        <authorList>
            <person name="Kalkreuter E."/>
            <person name="Kautsar S.A."/>
            <person name="Yang D."/>
            <person name="Bader C.D."/>
            <person name="Teijaro C.N."/>
            <person name="Fluegel L."/>
            <person name="Davis C.M."/>
            <person name="Simpson J.R."/>
            <person name="Lauterbach L."/>
            <person name="Steele A.D."/>
            <person name="Gui C."/>
            <person name="Meng S."/>
            <person name="Li G."/>
            <person name="Viehrig K."/>
            <person name="Ye F."/>
            <person name="Su P."/>
            <person name="Kiefer A.F."/>
            <person name="Nichols A."/>
            <person name="Cepeda A.J."/>
            <person name="Yan W."/>
            <person name="Fan B."/>
            <person name="Jiang Y."/>
            <person name="Adhikari A."/>
            <person name="Zheng C.-J."/>
            <person name="Schuster L."/>
            <person name="Cowan T.M."/>
            <person name="Smanski M.J."/>
            <person name="Chevrette M.G."/>
            <person name="De Carvalho L.P.S."/>
            <person name="Shen B."/>
        </authorList>
    </citation>
    <scope>NUCLEOTIDE SEQUENCE [LARGE SCALE GENOMIC DNA]</scope>
    <source>
        <strain evidence="3 4">NPDC053791</strain>
    </source>
</reference>
<organism evidence="3 4">
    <name type="scientific">Streptomyces roseoverticillatus</name>
    <dbReference type="NCBI Taxonomy" id="66429"/>
    <lineage>
        <taxon>Bacteria</taxon>
        <taxon>Bacillati</taxon>
        <taxon>Actinomycetota</taxon>
        <taxon>Actinomycetes</taxon>
        <taxon>Kitasatosporales</taxon>
        <taxon>Streptomycetaceae</taxon>
        <taxon>Streptomyces</taxon>
    </lineage>
</organism>
<keyword evidence="1" id="KW-0560">Oxidoreductase</keyword>
<dbReference type="Proteomes" id="UP001552479">
    <property type="component" value="Unassembled WGS sequence"/>
</dbReference>
<feature type="domain" description="FAD dependent oxidoreductase" evidence="2">
    <location>
        <begin position="122"/>
        <end position="548"/>
    </location>
</feature>